<accession>A0A7S8IGT6</accession>
<reference evidence="9 10" key="1">
    <citation type="submission" date="2020-02" db="EMBL/GenBank/DDBJ databases">
        <authorList>
            <person name="Zheng R.K."/>
            <person name="Sun C.M."/>
        </authorList>
    </citation>
    <scope>NUCLEOTIDE SEQUENCE [LARGE SCALE GENOMIC DNA]</scope>
    <source>
        <strain evidence="10">rifampicinis</strain>
    </source>
</reference>
<dbReference type="FunFam" id="3.40.50.300:FF:000016">
    <property type="entry name" value="Oligopeptide ABC transporter ATP-binding component"/>
    <property type="match status" value="1"/>
</dbReference>
<dbReference type="Pfam" id="PF00005">
    <property type="entry name" value="ABC_tran"/>
    <property type="match status" value="1"/>
</dbReference>
<dbReference type="InterPro" id="IPR003593">
    <property type="entry name" value="AAA+_ATPase"/>
</dbReference>
<keyword evidence="3" id="KW-0813">Transport</keyword>
<evidence type="ECO:0000313" key="10">
    <source>
        <dbReference type="Proteomes" id="UP000594468"/>
    </source>
</evidence>
<dbReference type="SUPFAM" id="SSF52540">
    <property type="entry name" value="P-loop containing nucleoside triphosphate hydrolases"/>
    <property type="match status" value="1"/>
</dbReference>
<dbReference type="PANTHER" id="PTHR43297">
    <property type="entry name" value="OLIGOPEPTIDE TRANSPORT ATP-BINDING PROTEIN APPD"/>
    <property type="match status" value="1"/>
</dbReference>
<dbReference type="NCBIfam" id="TIGR01727">
    <property type="entry name" value="oligo_HPY"/>
    <property type="match status" value="1"/>
</dbReference>
<dbReference type="Proteomes" id="UP000594468">
    <property type="component" value="Chromosome"/>
</dbReference>
<evidence type="ECO:0000256" key="4">
    <source>
        <dbReference type="ARBA" id="ARBA00022475"/>
    </source>
</evidence>
<organism evidence="9 10">
    <name type="scientific">Phototrophicus methaneseepsis</name>
    <dbReference type="NCBI Taxonomy" id="2710758"/>
    <lineage>
        <taxon>Bacteria</taxon>
        <taxon>Bacillati</taxon>
        <taxon>Chloroflexota</taxon>
        <taxon>Candidatus Thermofontia</taxon>
        <taxon>Phototrophicales</taxon>
        <taxon>Phototrophicaceae</taxon>
        <taxon>Phototrophicus</taxon>
    </lineage>
</organism>
<keyword evidence="7" id="KW-0472">Membrane</keyword>
<protein>
    <submittedName>
        <fullName evidence="9">ABC transporter ATP-binding protein</fullName>
    </submittedName>
</protein>
<name>A0A7S8IGT6_9CHLR</name>
<dbReference type="Gene3D" id="3.40.50.300">
    <property type="entry name" value="P-loop containing nucleotide triphosphate hydrolases"/>
    <property type="match status" value="1"/>
</dbReference>
<comment type="similarity">
    <text evidence="2">Belongs to the ABC transporter superfamily.</text>
</comment>
<dbReference type="KEGG" id="pmet:G4Y79_08345"/>
<comment type="subcellular location">
    <subcellularLocation>
        <location evidence="1">Cell membrane</location>
        <topology evidence="1">Peripheral membrane protein</topology>
    </subcellularLocation>
</comment>
<dbReference type="PANTHER" id="PTHR43297:SF2">
    <property type="entry name" value="DIPEPTIDE TRANSPORT ATP-BINDING PROTEIN DPPD"/>
    <property type="match status" value="1"/>
</dbReference>
<dbReference type="PROSITE" id="PS50893">
    <property type="entry name" value="ABC_TRANSPORTER_2"/>
    <property type="match status" value="1"/>
</dbReference>
<dbReference type="AlphaFoldDB" id="A0A7S8IGT6"/>
<keyword evidence="5" id="KW-0547">Nucleotide-binding</keyword>
<evidence type="ECO:0000256" key="1">
    <source>
        <dbReference type="ARBA" id="ARBA00004202"/>
    </source>
</evidence>
<dbReference type="GO" id="GO:0005886">
    <property type="term" value="C:plasma membrane"/>
    <property type="evidence" value="ECO:0007669"/>
    <property type="project" value="UniProtKB-SubCell"/>
</dbReference>
<dbReference type="InterPro" id="IPR050388">
    <property type="entry name" value="ABC_Ni/Peptide_Import"/>
</dbReference>
<dbReference type="SMART" id="SM00382">
    <property type="entry name" value="AAA"/>
    <property type="match status" value="1"/>
</dbReference>
<dbReference type="GO" id="GO:0005524">
    <property type="term" value="F:ATP binding"/>
    <property type="evidence" value="ECO:0007669"/>
    <property type="project" value="UniProtKB-KW"/>
</dbReference>
<dbReference type="InterPro" id="IPR003439">
    <property type="entry name" value="ABC_transporter-like_ATP-bd"/>
</dbReference>
<feature type="domain" description="ABC transporter" evidence="8">
    <location>
        <begin position="1"/>
        <end position="252"/>
    </location>
</feature>
<evidence type="ECO:0000259" key="8">
    <source>
        <dbReference type="PROSITE" id="PS50893"/>
    </source>
</evidence>
<proteinExistence type="inferred from homology"/>
<evidence type="ECO:0000256" key="5">
    <source>
        <dbReference type="ARBA" id="ARBA00022741"/>
    </source>
</evidence>
<dbReference type="InterPro" id="IPR013563">
    <property type="entry name" value="Oligopep_ABC_C"/>
</dbReference>
<dbReference type="RefSeq" id="WP_195173219.1">
    <property type="nucleotide sequence ID" value="NZ_CP062983.1"/>
</dbReference>
<dbReference type="InterPro" id="IPR027417">
    <property type="entry name" value="P-loop_NTPase"/>
</dbReference>
<dbReference type="CDD" id="cd03257">
    <property type="entry name" value="ABC_NikE_OppD_transporters"/>
    <property type="match status" value="1"/>
</dbReference>
<dbReference type="EMBL" id="CP062983">
    <property type="protein sequence ID" value="QPC85156.1"/>
    <property type="molecule type" value="Genomic_DNA"/>
</dbReference>
<evidence type="ECO:0000256" key="2">
    <source>
        <dbReference type="ARBA" id="ARBA00005417"/>
    </source>
</evidence>
<keyword evidence="4" id="KW-1003">Cell membrane</keyword>
<gene>
    <name evidence="9" type="ORF">G4Y79_08345</name>
</gene>
<keyword evidence="6 9" id="KW-0067">ATP-binding</keyword>
<dbReference type="InterPro" id="IPR017871">
    <property type="entry name" value="ABC_transporter-like_CS"/>
</dbReference>
<evidence type="ECO:0000256" key="3">
    <source>
        <dbReference type="ARBA" id="ARBA00022448"/>
    </source>
</evidence>
<evidence type="ECO:0000256" key="6">
    <source>
        <dbReference type="ARBA" id="ARBA00022840"/>
    </source>
</evidence>
<dbReference type="GO" id="GO:0015833">
    <property type="term" value="P:peptide transport"/>
    <property type="evidence" value="ECO:0007669"/>
    <property type="project" value="InterPro"/>
</dbReference>
<dbReference type="Pfam" id="PF08352">
    <property type="entry name" value="oligo_HPY"/>
    <property type="match status" value="1"/>
</dbReference>
<evidence type="ECO:0000313" key="9">
    <source>
        <dbReference type="EMBL" id="QPC85156.1"/>
    </source>
</evidence>
<evidence type="ECO:0000256" key="7">
    <source>
        <dbReference type="ARBA" id="ARBA00023136"/>
    </source>
</evidence>
<dbReference type="GO" id="GO:0016887">
    <property type="term" value="F:ATP hydrolysis activity"/>
    <property type="evidence" value="ECO:0007669"/>
    <property type="project" value="InterPro"/>
</dbReference>
<keyword evidence="10" id="KW-1185">Reference proteome</keyword>
<dbReference type="PROSITE" id="PS00211">
    <property type="entry name" value="ABC_TRANSPORTER_1"/>
    <property type="match status" value="1"/>
</dbReference>
<sequence>MEVKDLVVRFYTQEGTVYAVNGVSYKLNEGETLGVVGESGSGKSVHALAIMGLIPQPPGKIESGEVLFEGRDLLKLDNEQMRLVRGKEIAMIFQDPMTSLNPVLTIGTQITEALKLHLGMNNNQARRRAAELLDLVGIPDAMNRLDDYPHQFSGGMRQRVMIAMGLSCNPKLLIADEPTTALDVTIQAQILELVKQLKDEFNMAMIWITHDLGVVAGLSDTIQVMYAGKIVERGPTKDVFQDTRSAYTLGLLRSLPRLDGSNRKLIQIEGSPPDMRIPPKGDPFAPRNPYATDRCWVEAPELRPVEGGNPEHLVAAWYDLREAIKAEEVAAHV</sequence>